<reference evidence="2 3" key="1">
    <citation type="submission" date="2014-01" db="EMBL/GenBank/DDBJ databases">
        <authorList>
            <person name="Dobos K."/>
            <person name="Lenaerts A."/>
            <person name="Ordway D."/>
            <person name="DeGroote M.A."/>
            <person name="Parker T."/>
            <person name="Sizemore C."/>
            <person name="Tallon L.J."/>
            <person name="Sadzewicz L.K."/>
            <person name="Sengamalay N."/>
            <person name="Fraser C.M."/>
            <person name="Hine E."/>
            <person name="Shefchek K.A."/>
            <person name="Das S.P."/>
            <person name="Tettelin H."/>
        </authorList>
    </citation>
    <scope>NUCLEOTIDE SEQUENCE [LARGE SCALE GENOMIC DNA]</scope>
    <source>
        <strain evidence="2 3">Harvey</strain>
    </source>
</reference>
<dbReference type="Proteomes" id="UP000020681">
    <property type="component" value="Unassembled WGS sequence"/>
</dbReference>
<name>A0ABP3AID5_MYCUL</name>
<evidence type="ECO:0000256" key="1">
    <source>
        <dbReference type="SAM" id="MobiDB-lite"/>
    </source>
</evidence>
<keyword evidence="3" id="KW-1185">Reference proteome</keyword>
<comment type="caution">
    <text evidence="2">The sequence shown here is derived from an EMBL/GenBank/DDBJ whole genome shotgun (WGS) entry which is preliminary data.</text>
</comment>
<evidence type="ECO:0000313" key="2">
    <source>
        <dbReference type="EMBL" id="EUA89847.1"/>
    </source>
</evidence>
<feature type="compositionally biased region" description="Basic residues" evidence="1">
    <location>
        <begin position="35"/>
        <end position="46"/>
    </location>
</feature>
<gene>
    <name evidence="2" type="ORF">I551_3589</name>
</gene>
<sequence length="46" mass="4917">METRGKGVHFSVIMPTLTNTEMVAGVGHAKASRMPSRKTSRGRSSA</sequence>
<feature type="region of interest" description="Disordered" evidence="1">
    <location>
        <begin position="27"/>
        <end position="46"/>
    </location>
</feature>
<accession>A0ABP3AID5</accession>
<evidence type="ECO:0000313" key="3">
    <source>
        <dbReference type="Proteomes" id="UP000020681"/>
    </source>
</evidence>
<dbReference type="EMBL" id="JAOL01000114">
    <property type="protein sequence ID" value="EUA89847.1"/>
    <property type="molecule type" value="Genomic_DNA"/>
</dbReference>
<proteinExistence type="predicted"/>
<protein>
    <submittedName>
        <fullName evidence="2">Short-chain dehydrogenase domain protein</fullName>
    </submittedName>
</protein>
<organism evidence="2 3">
    <name type="scientific">Mycobacterium ulcerans str. Harvey</name>
    <dbReference type="NCBI Taxonomy" id="1299332"/>
    <lineage>
        <taxon>Bacteria</taxon>
        <taxon>Bacillati</taxon>
        <taxon>Actinomycetota</taxon>
        <taxon>Actinomycetes</taxon>
        <taxon>Mycobacteriales</taxon>
        <taxon>Mycobacteriaceae</taxon>
        <taxon>Mycobacterium</taxon>
        <taxon>Mycobacterium ulcerans group</taxon>
    </lineage>
</organism>